<dbReference type="EMBL" id="CP020919">
    <property type="protein sequence ID" value="AWG26317.1"/>
    <property type="molecule type" value="Genomic_DNA"/>
</dbReference>
<dbReference type="OrthoDB" id="1235794at2"/>
<dbReference type="PRINTS" id="PR00080">
    <property type="entry name" value="SDRFAMILY"/>
</dbReference>
<dbReference type="GO" id="GO:0016491">
    <property type="term" value="F:oxidoreductase activity"/>
    <property type="evidence" value="ECO:0007669"/>
    <property type="project" value="UniProtKB-KW"/>
</dbReference>
<dbReference type="PANTHER" id="PTHR43976:SF16">
    <property type="entry name" value="SHORT-CHAIN DEHYDROGENASE_REDUCTASE FAMILY PROTEIN"/>
    <property type="match status" value="1"/>
</dbReference>
<name>A0A2S1LRC7_9FLAO</name>
<evidence type="ECO:0000256" key="3">
    <source>
        <dbReference type="RuleBase" id="RU000363"/>
    </source>
</evidence>
<dbReference type="InterPro" id="IPR051911">
    <property type="entry name" value="SDR_oxidoreductase"/>
</dbReference>
<evidence type="ECO:0008006" key="6">
    <source>
        <dbReference type="Google" id="ProtNLM"/>
    </source>
</evidence>
<evidence type="ECO:0000313" key="5">
    <source>
        <dbReference type="Proteomes" id="UP000244677"/>
    </source>
</evidence>
<keyword evidence="2" id="KW-0560">Oxidoreductase</keyword>
<dbReference type="InterPro" id="IPR036291">
    <property type="entry name" value="NAD(P)-bd_dom_sf"/>
</dbReference>
<dbReference type="InterPro" id="IPR020904">
    <property type="entry name" value="Sc_DH/Rdtase_CS"/>
</dbReference>
<organism evidence="4 5">
    <name type="scientific">Flavobacterium kingsejongi</name>
    <dbReference type="NCBI Taxonomy" id="1678728"/>
    <lineage>
        <taxon>Bacteria</taxon>
        <taxon>Pseudomonadati</taxon>
        <taxon>Bacteroidota</taxon>
        <taxon>Flavobacteriia</taxon>
        <taxon>Flavobacteriales</taxon>
        <taxon>Flavobacteriaceae</taxon>
        <taxon>Flavobacterium</taxon>
    </lineage>
</organism>
<dbReference type="SUPFAM" id="SSF51735">
    <property type="entry name" value="NAD(P)-binding Rossmann-fold domains"/>
    <property type="match status" value="1"/>
</dbReference>
<evidence type="ECO:0000256" key="2">
    <source>
        <dbReference type="ARBA" id="ARBA00023002"/>
    </source>
</evidence>
<comment type="similarity">
    <text evidence="1 3">Belongs to the short-chain dehydrogenases/reductases (SDR) family.</text>
</comment>
<dbReference type="RefSeq" id="WP_108737842.1">
    <property type="nucleotide sequence ID" value="NZ_CP020919.1"/>
</dbReference>
<dbReference type="PROSITE" id="PS00061">
    <property type="entry name" value="ADH_SHORT"/>
    <property type="match status" value="1"/>
</dbReference>
<dbReference type="KEGG" id="fki:FK004_14300"/>
<keyword evidence="5" id="KW-1185">Reference proteome</keyword>
<reference evidence="4 5" key="1">
    <citation type="submission" date="2017-04" db="EMBL/GenBank/DDBJ databases">
        <title>Complete genome sequence of Flavobacterium kingsejong AJ004.</title>
        <authorList>
            <person name="Lee P.C."/>
        </authorList>
    </citation>
    <scope>NUCLEOTIDE SEQUENCE [LARGE SCALE GENOMIC DNA]</scope>
    <source>
        <strain evidence="4 5">AJ004</strain>
    </source>
</reference>
<evidence type="ECO:0000256" key="1">
    <source>
        <dbReference type="ARBA" id="ARBA00006484"/>
    </source>
</evidence>
<sequence length="278" mass="30542">MDKVKTWYITDASKGIGRMLAKKLLDSGHNVAAVNWSMEDISDTASGKLLPLSVDLNDEDAISESLYRAHTTFGAIDVVLNNAAYAIGGSIEELSSMEIMHSLNVNLLATIRVIQNVLPYLRQQRSGHIINISAISGFSSGAPLPLYTAAKYAVNGISEALAQDVAALGIKVSIVTPGEFNTDMQDETAMPFAAKAIADYKNTRKRQQQQFVFERMRQGDYDKVTEALLKISSHPNPPLYLFLGNDAHSKARNKIRGLSQILEQWKDITHSIDYEIGA</sequence>
<gene>
    <name evidence="4" type="ORF">FK004_14300</name>
</gene>
<dbReference type="Gene3D" id="3.40.50.720">
    <property type="entry name" value="NAD(P)-binding Rossmann-like Domain"/>
    <property type="match status" value="1"/>
</dbReference>
<proteinExistence type="inferred from homology"/>
<dbReference type="Proteomes" id="UP000244677">
    <property type="component" value="Chromosome"/>
</dbReference>
<accession>A0A2S1LRC7</accession>
<evidence type="ECO:0000313" key="4">
    <source>
        <dbReference type="EMBL" id="AWG26317.1"/>
    </source>
</evidence>
<dbReference type="PRINTS" id="PR00081">
    <property type="entry name" value="GDHRDH"/>
</dbReference>
<protein>
    <recommendedName>
        <fullName evidence="6">Short-chain dehydrogenase/reductase</fullName>
    </recommendedName>
</protein>
<dbReference type="AlphaFoldDB" id="A0A2S1LRC7"/>
<dbReference type="PANTHER" id="PTHR43976">
    <property type="entry name" value="SHORT CHAIN DEHYDROGENASE"/>
    <property type="match status" value="1"/>
</dbReference>
<dbReference type="Pfam" id="PF00106">
    <property type="entry name" value="adh_short"/>
    <property type="match status" value="1"/>
</dbReference>
<dbReference type="InterPro" id="IPR002347">
    <property type="entry name" value="SDR_fam"/>
</dbReference>